<evidence type="ECO:0000256" key="11">
    <source>
        <dbReference type="PROSITE-ProRule" id="PRU00176"/>
    </source>
</evidence>
<sequence>MVLKNALVLSDSSNSHVLSSARGRVEDGHNASVSTTLALESLFPGKDLFLSDSSEIFLSSCKNLETISDLDANRTLIPRQTSHYEYAAESIPLWSKTNMRDTLPTMGTTPGATVTKPAKQATKMSDYAARFRIRRKRVTNPKYVDDEEKHNDDLMSPSNTKSTGDATSGGANKRRDLDPSYDPNQDDEGPDEDDQFSLRIPKDGRRKRALDPTYTPGKDDGGEDDDDEQLPTGSGRKKRRTLDPAFVPDKDDDEDHDTFLDSSKSGKGRTTDKGSSKRKAISDIGVGNLPAPSKDTPSRAAKRKKTEPTLPPRVPLSPALTDPQPDNSGGDAVIKNPWEVVNAKTQPNHPLVLKAMKVLNKIADDRNRAFFALAKAHQRSRKSYPARLAHSTNDKADTQSQVESLRKRSKNCDAVVGHSDSAARVGDTPAIQEDEANNRVPDLSLERAKRWANAANVPKGLWSEVEKDLFSRIAMRGFEPLLPKQWHYDFSTLPNPLFAVSGEKRAPLINTIRGSEFYAIRSLSVLFSLGGHVRDCSLLRRRPELRIKRAIDKYIRWAVYDAGLHVSSEAIPVHTIYARKGEESTVKAVVKVNRRLQKLADRFRSVYGLTSANKEPVTPATRAKRKSASGSKAPNSPPLLTGFVISGPVVAILTLNTDPSVAKGQRGTADSNFICQFDLSEQGQDVWNSLAVAISVMHIRNTMMELAEHNLAGLCRFNADGHVSRKGTNPLKVQSSLMDESDDKEIKLQRASGDLVKEFSAKLPSLLWKTRNEDGQSIPVPRRWTRAAKAERLISLLEPFQEWPQLLDPHLQALLPPLVDAFLAYLVKHRDQYGSRASKAEQQVLYPLPRAICRLLYTFCKVRGVKVISRFLNNEPKYLDPMLRAFIEWDALAADEAYGENPRQLVWEERYVMLIWLSHLLLAPFDLSSLSSDDIPVPFDNLGQIKPLPAHAPMVTKSLLSVTLKYVNVPGKEREAATLLLARLILRRDMQALGLLTNLTEWAFAVLNPGKREELPSVYTCIGVLSFLARLGASGRVDEFAPLIVPIFERTLHIAQERTGVSEIISSSALARKIIIKILRTVTVMALSLSERPESPISDDKVSSILEDSIDHFLVSLADKDTPVRFAASKALSIITLKLNPDMASEVIEAVTGSLEENILHEKPDGTIVTPFEARKIGLHLLKRNLNAVDAQRWQGLILTLGHLLFRRAPPTHQLPHVLQPLISGLDFEQRSSTGSSVGTGVRDASCFGIWAISRKYTTQELLTLKTQTISTPSGQDEKSILQMLATELVCAACMDPSGNIRRGASAALQELIGRHPNTIAEGISLVQVVDYHAVARRSRAMIDVAKATAVLSHHYWSPLVESLLGWRGLGSPDAESRRQAAKAIGDLSIHESYKTISIVLHRLRHKLSSLPRGDVEARHGCLLSISTTVDAFNAHNATARDSKEQSEAKLVAHQVTELWDIFSSPVGPIKEDLTLQISRPELTAEASSRLIRSLSQSVTQGNEPTCSRPSSGSLDRAHETLLLCISRSEDVAIEASSEAVSEFFPLLSLSKQEETIQDWFAHIRATWKLPTGRGQISVLGAVFRQLEPVNSLRQAVVETLLRCADKEELIEKRVVAVKSLTTGVLPYIAITEDIASHIIRFLNDYTTDRRGDVGSLLRLEAIQAAKILLRHQSRPESRSIYAQNIVGCLCRLAAEKLDKVRLQAWICLQEFWASAEDFPPLQKKYDHFSHVSSTEYFFQLLRLQAIDWLRLPLLQGLATSAVAGAEGLIRSTRLALVQSLSSYSETEQQIEASAILKDLGVILSDNLHDDRYAIPTMEFAAFLVDGYVSPVYEKSESSFRKLFVLVQKAHFKSTNMARLEAAIKVYAALCRLEHLRADVLKKMVGMLLHPFPRIRSSVADYLFMETGADLVKDEDWTKPPKQLRSQVENLRAMLELVYVRNLEERIKIDQLKVALEEIFSEYGNILEIVAKTNLKAKGQAFIVFDNVESATRAIDEINGFELFDKPMVLDYAKTKSDATVLQEGGTEELEVHKRRRLAEKERKQAHEALEAQKKLKRPPGPADTARPAKMVKGAGLKPTSGAAAAVIPDEYLPPNKILFLRDLPDTADQESLTAIFGRFEGFQEVRLVPGRKGIAFVEYENESGAISAKEATSNMPMGDNGKPIRVTYQRQ</sequence>
<dbReference type="PANTHER" id="PTHR12658">
    <property type="entry name" value="BETA-TUBULIN COFACTOR D"/>
    <property type="match status" value="1"/>
</dbReference>
<dbReference type="InterPro" id="IPR058033">
    <property type="entry name" value="ARM_TBCD_2nd"/>
</dbReference>
<evidence type="ECO:0000256" key="4">
    <source>
        <dbReference type="ARBA" id="ARBA00022728"/>
    </source>
</evidence>
<evidence type="ECO:0000256" key="5">
    <source>
        <dbReference type="ARBA" id="ARBA00022737"/>
    </source>
</evidence>
<feature type="region of interest" description="Disordered" evidence="12">
    <location>
        <begin position="105"/>
        <end position="330"/>
    </location>
</feature>
<dbReference type="GO" id="GO:0006397">
    <property type="term" value="P:mRNA processing"/>
    <property type="evidence" value="ECO:0007669"/>
    <property type="project" value="UniProtKB-KW"/>
</dbReference>
<dbReference type="GO" id="GO:0003723">
    <property type="term" value="F:RNA binding"/>
    <property type="evidence" value="ECO:0007669"/>
    <property type="project" value="UniProtKB-UniRule"/>
</dbReference>
<dbReference type="RefSeq" id="XP_026617612.1">
    <property type="nucleotide sequence ID" value="XM_026762176.1"/>
</dbReference>
<dbReference type="OrthoDB" id="10253476at2759"/>
<dbReference type="CDD" id="cd12247">
    <property type="entry name" value="RRM2_U1A_like"/>
    <property type="match status" value="1"/>
</dbReference>
<feature type="region of interest" description="Disordered" evidence="12">
    <location>
        <begin position="2152"/>
        <end position="2172"/>
    </location>
</feature>
<evidence type="ECO:0000256" key="3">
    <source>
        <dbReference type="ARBA" id="ARBA00022664"/>
    </source>
</evidence>
<dbReference type="GeneID" id="38130531"/>
<feature type="region of interest" description="Disordered" evidence="12">
    <location>
        <begin position="381"/>
        <end position="421"/>
    </location>
</feature>
<keyword evidence="4" id="KW-0747">Spliceosome</keyword>
<evidence type="ECO:0000256" key="8">
    <source>
        <dbReference type="ARBA" id="ARBA00023187"/>
    </source>
</evidence>
<dbReference type="Pfam" id="PF12612">
    <property type="entry name" value="TFCD_C"/>
    <property type="match status" value="1"/>
</dbReference>
<dbReference type="InterPro" id="IPR016024">
    <property type="entry name" value="ARM-type_fold"/>
</dbReference>
<feature type="compositionally biased region" description="Basic and acidic residues" evidence="12">
    <location>
        <begin position="2041"/>
        <end position="2054"/>
    </location>
</feature>
<evidence type="ECO:0000256" key="1">
    <source>
        <dbReference type="ARBA" id="ARBA00004123"/>
    </source>
</evidence>
<dbReference type="CDD" id="cd12246">
    <property type="entry name" value="RRM1_U1A_like"/>
    <property type="match status" value="1"/>
</dbReference>
<keyword evidence="9" id="KW-0539">Nucleus</keyword>
<dbReference type="SMART" id="SM00360">
    <property type="entry name" value="RRM"/>
    <property type="match status" value="2"/>
</dbReference>
<feature type="region of interest" description="Disordered" evidence="12">
    <location>
        <begin position="615"/>
        <end position="634"/>
    </location>
</feature>
<evidence type="ECO:0000313" key="15">
    <source>
        <dbReference type="Proteomes" id="UP000215305"/>
    </source>
</evidence>
<keyword evidence="15" id="KW-1185">Reference proteome</keyword>
<dbReference type="EMBL" id="NKHU02000021">
    <property type="protein sequence ID" value="RHZ64717.1"/>
    <property type="molecule type" value="Genomic_DNA"/>
</dbReference>
<evidence type="ECO:0000256" key="12">
    <source>
        <dbReference type="SAM" id="MobiDB-lite"/>
    </source>
</evidence>
<keyword evidence="7" id="KW-0143">Chaperone</keyword>
<evidence type="ECO:0000256" key="2">
    <source>
        <dbReference type="ARBA" id="ARBA00007243"/>
    </source>
</evidence>
<keyword evidence="10" id="KW-0687">Ribonucleoprotein</keyword>
<dbReference type="Pfam" id="PF23579">
    <property type="entry name" value="ARM_TBCD"/>
    <property type="match status" value="1"/>
</dbReference>
<evidence type="ECO:0000256" key="10">
    <source>
        <dbReference type="ARBA" id="ARBA00023274"/>
    </source>
</evidence>
<evidence type="ECO:0000259" key="13">
    <source>
        <dbReference type="PROSITE" id="PS50102"/>
    </source>
</evidence>
<keyword evidence="6 11" id="KW-0694">RNA-binding</keyword>
<dbReference type="Gene3D" id="3.30.70.330">
    <property type="match status" value="2"/>
</dbReference>
<name>A0A397HP50_ASPTH</name>
<feature type="compositionally biased region" description="Polar residues" evidence="12">
    <location>
        <begin position="156"/>
        <end position="170"/>
    </location>
</feature>
<organism evidence="14 15">
    <name type="scientific">Aspergillus thermomutatus</name>
    <name type="common">Neosartorya pseudofischeri</name>
    <dbReference type="NCBI Taxonomy" id="41047"/>
    <lineage>
        <taxon>Eukaryota</taxon>
        <taxon>Fungi</taxon>
        <taxon>Dikarya</taxon>
        <taxon>Ascomycota</taxon>
        <taxon>Pezizomycotina</taxon>
        <taxon>Eurotiomycetes</taxon>
        <taxon>Eurotiomycetidae</taxon>
        <taxon>Eurotiales</taxon>
        <taxon>Aspergillaceae</taxon>
        <taxon>Aspergillus</taxon>
        <taxon>Aspergillus subgen. Fumigati</taxon>
    </lineage>
</organism>
<keyword evidence="5" id="KW-0677">Repeat</keyword>
<dbReference type="SUPFAM" id="SSF54928">
    <property type="entry name" value="RNA-binding domain, RBD"/>
    <property type="match status" value="1"/>
</dbReference>
<protein>
    <recommendedName>
        <fullName evidence="13">RRM domain-containing protein</fullName>
    </recommendedName>
</protein>
<evidence type="ECO:0000256" key="7">
    <source>
        <dbReference type="ARBA" id="ARBA00023186"/>
    </source>
</evidence>
<dbReference type="FunFam" id="3.30.70.330:FF:000029">
    <property type="entry name" value="U2 small nuclear ribonucleoprotein B"/>
    <property type="match status" value="1"/>
</dbReference>
<dbReference type="VEuPathDB" id="FungiDB:CDV56_108557"/>
<evidence type="ECO:0000313" key="14">
    <source>
        <dbReference type="EMBL" id="RHZ64717.1"/>
    </source>
</evidence>
<dbReference type="GO" id="GO:0005096">
    <property type="term" value="F:GTPase activator activity"/>
    <property type="evidence" value="ECO:0007669"/>
    <property type="project" value="InterPro"/>
</dbReference>
<dbReference type="Pfam" id="PF25767">
    <property type="entry name" value="ARM_TBCD_2nd"/>
    <property type="match status" value="2"/>
</dbReference>
<dbReference type="GO" id="GO:0000226">
    <property type="term" value="P:microtubule cytoskeleton organization"/>
    <property type="evidence" value="ECO:0007669"/>
    <property type="project" value="TreeGrafter"/>
</dbReference>
<dbReference type="PROSITE" id="PS50102">
    <property type="entry name" value="RRM"/>
    <property type="match status" value="2"/>
</dbReference>
<dbReference type="Proteomes" id="UP000215305">
    <property type="component" value="Unassembled WGS sequence"/>
</dbReference>
<feature type="compositionally biased region" description="Acidic residues" evidence="12">
    <location>
        <begin position="184"/>
        <end position="195"/>
    </location>
</feature>
<dbReference type="InterPro" id="IPR012677">
    <property type="entry name" value="Nucleotide-bd_a/b_plait_sf"/>
</dbReference>
<dbReference type="PANTHER" id="PTHR12658:SF0">
    <property type="entry name" value="TUBULIN-SPECIFIC CHAPERONE D"/>
    <property type="match status" value="1"/>
</dbReference>
<dbReference type="Pfam" id="PF00076">
    <property type="entry name" value="RRM_1"/>
    <property type="match status" value="2"/>
</dbReference>
<dbReference type="GO" id="GO:0007023">
    <property type="term" value="P:post-chaperonin tubulin folding pathway"/>
    <property type="evidence" value="ECO:0007669"/>
    <property type="project" value="InterPro"/>
</dbReference>
<dbReference type="Gene3D" id="1.25.10.10">
    <property type="entry name" value="Leucine-rich Repeat Variant"/>
    <property type="match status" value="1"/>
</dbReference>
<comment type="similarity">
    <text evidence="2">Belongs to the RRM U1 A/B'' family.</text>
</comment>
<dbReference type="GO" id="GO:0030532">
    <property type="term" value="C:small nuclear ribonucleoprotein complex"/>
    <property type="evidence" value="ECO:0007669"/>
    <property type="project" value="UniProtKB-ARBA"/>
</dbReference>
<dbReference type="SUPFAM" id="SSF48371">
    <property type="entry name" value="ARM repeat"/>
    <property type="match status" value="2"/>
</dbReference>
<proteinExistence type="inferred from homology"/>
<feature type="domain" description="RRM" evidence="13">
    <location>
        <begin position="2097"/>
        <end position="2172"/>
    </location>
</feature>
<feature type="domain" description="RRM" evidence="13">
    <location>
        <begin position="1936"/>
        <end position="2015"/>
    </location>
</feature>
<comment type="subcellular location">
    <subcellularLocation>
        <location evidence="1">Nucleus</location>
    </subcellularLocation>
</comment>
<dbReference type="GO" id="GO:0005681">
    <property type="term" value="C:spliceosomal complex"/>
    <property type="evidence" value="ECO:0007669"/>
    <property type="project" value="UniProtKB-KW"/>
</dbReference>
<dbReference type="GO" id="GO:0007021">
    <property type="term" value="P:tubulin complex assembly"/>
    <property type="evidence" value="ECO:0007669"/>
    <property type="project" value="InterPro"/>
</dbReference>
<comment type="caution">
    <text evidence="14">The sequence shown here is derived from an EMBL/GenBank/DDBJ whole genome shotgun (WGS) entry which is preliminary data.</text>
</comment>
<dbReference type="InterPro" id="IPR035979">
    <property type="entry name" value="RBD_domain_sf"/>
</dbReference>
<keyword evidence="8" id="KW-0508">mRNA splicing</keyword>
<evidence type="ECO:0000256" key="6">
    <source>
        <dbReference type="ARBA" id="ARBA00022884"/>
    </source>
</evidence>
<feature type="compositionally biased region" description="Basic and acidic residues" evidence="12">
    <location>
        <begin position="143"/>
        <end position="153"/>
    </location>
</feature>
<dbReference type="InterPro" id="IPR011989">
    <property type="entry name" value="ARM-like"/>
</dbReference>
<dbReference type="STRING" id="41047.A0A397HP50"/>
<dbReference type="InterPro" id="IPR000504">
    <property type="entry name" value="RRM_dom"/>
</dbReference>
<dbReference type="InterPro" id="IPR022577">
    <property type="entry name" value="TBCD_C"/>
</dbReference>
<dbReference type="InterPro" id="IPR033162">
    <property type="entry name" value="TBCD"/>
</dbReference>
<accession>A0A397HP50</accession>
<dbReference type="GO" id="GO:0048487">
    <property type="term" value="F:beta-tubulin binding"/>
    <property type="evidence" value="ECO:0007669"/>
    <property type="project" value="InterPro"/>
</dbReference>
<feature type="region of interest" description="Disordered" evidence="12">
    <location>
        <begin position="2041"/>
        <end position="2068"/>
    </location>
</feature>
<evidence type="ECO:0000256" key="9">
    <source>
        <dbReference type="ARBA" id="ARBA00023242"/>
    </source>
</evidence>
<reference evidence="14" key="1">
    <citation type="submission" date="2018-08" db="EMBL/GenBank/DDBJ databases">
        <title>Draft genome sequence of azole-resistant Aspergillus thermomutatus (Neosartorya pseudofischeri) strain HMR AF 39, isolated from a human nasal aspirate.</title>
        <authorList>
            <person name="Parent-Michaud M."/>
            <person name="Dufresne P.J."/>
            <person name="Fournier E."/>
            <person name="Martineau C."/>
            <person name="Moreira S."/>
            <person name="Perkins V."/>
            <person name="De Repentigny L."/>
            <person name="Dufresne S.F."/>
        </authorList>
    </citation>
    <scope>NUCLEOTIDE SEQUENCE [LARGE SCALE GENOMIC DNA]</scope>
    <source>
        <strain evidence="14">HMR AF 39</strain>
    </source>
</reference>
<dbReference type="GO" id="GO:0008380">
    <property type="term" value="P:RNA splicing"/>
    <property type="evidence" value="ECO:0007669"/>
    <property type="project" value="UniProtKB-KW"/>
</dbReference>
<keyword evidence="3" id="KW-0507">mRNA processing</keyword>
<dbReference type="FunFam" id="3.30.70.330:FF:000039">
    <property type="entry name" value="U1 small nuclear ribonucleoprotein A"/>
    <property type="match status" value="1"/>
</dbReference>
<gene>
    <name evidence="14" type="ORF">CDV56_108557</name>
</gene>